<evidence type="ECO:0000256" key="4">
    <source>
        <dbReference type="ARBA" id="ARBA00022989"/>
    </source>
</evidence>
<feature type="domain" description="Copper resistance protein D" evidence="7">
    <location>
        <begin position="196"/>
        <end position="300"/>
    </location>
</feature>
<organism evidence="8 9">
    <name type="scientific">Amycolatopsis mediterranei (strain S699)</name>
    <name type="common">Nocardia mediterranei</name>
    <dbReference type="NCBI Taxonomy" id="713604"/>
    <lineage>
        <taxon>Bacteria</taxon>
        <taxon>Bacillati</taxon>
        <taxon>Actinomycetota</taxon>
        <taxon>Actinomycetes</taxon>
        <taxon>Pseudonocardiales</taxon>
        <taxon>Pseudonocardiaceae</taxon>
        <taxon>Amycolatopsis</taxon>
    </lineage>
</organism>
<name>A0A9R0U9K8_AMYMS</name>
<protein>
    <submittedName>
        <fullName evidence="8">Copper resistance protein</fullName>
    </submittedName>
</protein>
<keyword evidence="2" id="KW-1003">Cell membrane</keyword>
<dbReference type="InterPro" id="IPR032694">
    <property type="entry name" value="CopC/D"/>
</dbReference>
<gene>
    <name evidence="8" type="ordered locus">RAM_21650</name>
</gene>
<keyword evidence="5 6" id="KW-0472">Membrane</keyword>
<dbReference type="PANTHER" id="PTHR34820:SF4">
    <property type="entry name" value="INNER MEMBRANE PROTEIN YEBZ"/>
    <property type="match status" value="1"/>
</dbReference>
<feature type="transmembrane region" description="Helical" evidence="6">
    <location>
        <begin position="50"/>
        <end position="74"/>
    </location>
</feature>
<dbReference type="Proteomes" id="UP000006138">
    <property type="component" value="Chromosome"/>
</dbReference>
<keyword evidence="3 6" id="KW-0812">Transmembrane</keyword>
<feature type="transmembrane region" description="Helical" evidence="6">
    <location>
        <begin position="127"/>
        <end position="144"/>
    </location>
</feature>
<dbReference type="Pfam" id="PF05425">
    <property type="entry name" value="CopD"/>
    <property type="match status" value="1"/>
</dbReference>
<dbReference type="PANTHER" id="PTHR34820">
    <property type="entry name" value="INNER MEMBRANE PROTEIN YEBZ"/>
    <property type="match status" value="1"/>
</dbReference>
<evidence type="ECO:0000259" key="7">
    <source>
        <dbReference type="Pfam" id="PF05425"/>
    </source>
</evidence>
<evidence type="ECO:0000256" key="6">
    <source>
        <dbReference type="SAM" id="Phobius"/>
    </source>
</evidence>
<evidence type="ECO:0000313" key="9">
    <source>
        <dbReference type="Proteomes" id="UP000006138"/>
    </source>
</evidence>
<keyword evidence="4 6" id="KW-1133">Transmembrane helix</keyword>
<dbReference type="EMBL" id="CP002896">
    <property type="protein sequence ID" value="AEK42810.1"/>
    <property type="molecule type" value="Genomic_DNA"/>
</dbReference>
<evidence type="ECO:0000256" key="3">
    <source>
        <dbReference type="ARBA" id="ARBA00022692"/>
    </source>
</evidence>
<feature type="transmembrane region" description="Helical" evidence="6">
    <location>
        <begin position="279"/>
        <end position="301"/>
    </location>
</feature>
<evidence type="ECO:0000313" key="8">
    <source>
        <dbReference type="EMBL" id="AEK42810.1"/>
    </source>
</evidence>
<comment type="subcellular location">
    <subcellularLocation>
        <location evidence="1">Cell membrane</location>
        <topology evidence="1">Multi-pass membrane protein</topology>
    </subcellularLocation>
</comment>
<dbReference type="InterPro" id="IPR008457">
    <property type="entry name" value="Cu-R_CopD_dom"/>
</dbReference>
<sequence length="307" mass="32225">MDGEAVEPVKAWYVLARTVDYAGLTLFAGGLLFLAVLWPAGAGHRGARSVLVTGWVLGLAGTLAGLGLQAAWAAQRPPGDFLAWDLLGQALDSQFGRIWFARALLWLLGGVVLAWLLQRGRDAATALPWRVGAGAILLGLLRTTGLTGHAVESTRPWLTQLADFAHLAGASAWIGGLAVLLFGVLARRDPEELASVIPRYSKLAMTSVAVVVAAGIVLAWQTVGSVGRVFGTAYGRTLLVKLGVLAVVLLAAQVSRSWVGRRLDFAVVLRGDAATVRPFVHSVAAETTLVLVVLLAASFLVTASPGR</sequence>
<dbReference type="AlphaFoldDB" id="A0A9R0U9K8"/>
<dbReference type="GO" id="GO:0006825">
    <property type="term" value="P:copper ion transport"/>
    <property type="evidence" value="ECO:0007669"/>
    <property type="project" value="InterPro"/>
</dbReference>
<dbReference type="GO" id="GO:0005886">
    <property type="term" value="C:plasma membrane"/>
    <property type="evidence" value="ECO:0007669"/>
    <property type="project" value="UniProtKB-SubCell"/>
</dbReference>
<evidence type="ECO:0000256" key="2">
    <source>
        <dbReference type="ARBA" id="ARBA00022475"/>
    </source>
</evidence>
<evidence type="ECO:0000256" key="5">
    <source>
        <dbReference type="ARBA" id="ARBA00023136"/>
    </source>
</evidence>
<feature type="transmembrane region" description="Helical" evidence="6">
    <location>
        <begin position="21"/>
        <end position="38"/>
    </location>
</feature>
<reference evidence="8 9" key="1">
    <citation type="journal article" date="2011" name="J. Bacteriol.">
        <title>Whole genome sequence of the rifamycin B-producing strain Amycolatopsis mediterranei S699.</title>
        <authorList>
            <person name="Verma M."/>
            <person name="Kaur J."/>
            <person name="Kumar M."/>
            <person name="Kumari K."/>
            <person name="Saxena A."/>
            <person name="Anand S."/>
            <person name="Nigam A."/>
            <person name="Ravi V."/>
            <person name="Raghuvanshi S."/>
            <person name="Khurana P."/>
            <person name="Tyagi A.K."/>
            <person name="Khurana J.P."/>
            <person name="Lal R."/>
        </authorList>
    </citation>
    <scope>NUCLEOTIDE SEQUENCE [LARGE SCALE GENOMIC DNA]</scope>
    <source>
        <strain evidence="8 9">S699</strain>
    </source>
</reference>
<feature type="transmembrane region" description="Helical" evidence="6">
    <location>
        <begin position="94"/>
        <end position="115"/>
    </location>
</feature>
<keyword evidence="9" id="KW-1185">Reference proteome</keyword>
<feature type="transmembrane region" description="Helical" evidence="6">
    <location>
        <begin position="203"/>
        <end position="221"/>
    </location>
</feature>
<accession>A0A9R0U9K8</accession>
<proteinExistence type="predicted"/>
<evidence type="ECO:0000256" key="1">
    <source>
        <dbReference type="ARBA" id="ARBA00004651"/>
    </source>
</evidence>
<dbReference type="KEGG" id="amn:RAM_21650"/>
<feature type="transmembrane region" description="Helical" evidence="6">
    <location>
        <begin position="233"/>
        <end position="252"/>
    </location>
</feature>
<feature type="transmembrane region" description="Helical" evidence="6">
    <location>
        <begin position="164"/>
        <end position="182"/>
    </location>
</feature>